<dbReference type="EMBL" id="CP046566">
    <property type="protein sequence ID" value="QGW29574.1"/>
    <property type="molecule type" value="Genomic_DNA"/>
</dbReference>
<organism evidence="2 3">
    <name type="scientific">Phnomibacter ginsenosidimutans</name>
    <dbReference type="NCBI Taxonomy" id="2676868"/>
    <lineage>
        <taxon>Bacteria</taxon>
        <taxon>Pseudomonadati</taxon>
        <taxon>Bacteroidota</taxon>
        <taxon>Chitinophagia</taxon>
        <taxon>Chitinophagales</taxon>
        <taxon>Chitinophagaceae</taxon>
        <taxon>Phnomibacter</taxon>
    </lineage>
</organism>
<dbReference type="RefSeq" id="WP_157479926.1">
    <property type="nucleotide sequence ID" value="NZ_CP046566.1"/>
</dbReference>
<dbReference type="PANTHER" id="PTHR34406">
    <property type="entry name" value="PROTEIN YCEI"/>
    <property type="match status" value="1"/>
</dbReference>
<dbReference type="SUPFAM" id="SSF101874">
    <property type="entry name" value="YceI-like"/>
    <property type="match status" value="1"/>
</dbReference>
<dbReference type="Proteomes" id="UP000426027">
    <property type="component" value="Chromosome"/>
</dbReference>
<dbReference type="PANTHER" id="PTHR34406:SF1">
    <property type="entry name" value="PROTEIN YCEI"/>
    <property type="match status" value="1"/>
</dbReference>
<keyword evidence="3" id="KW-1185">Reference proteome</keyword>
<sequence length="174" mass="19165">MATYKIDPLHSEIKFRVKHLMISNVTGEFKTFDATVTAEAADFSDASISFEADINSISTNNEQRDGHLKSDDFFNAEQFPKMTFASTSVEKTGDDELLVHGNLTIRDVTKPVTLKAEIGGTMVDFYGQTKVGFDVSGTIQRKDFNLSWDAVTEAGGVVVSNDVKLLLAVQFTKQ</sequence>
<reference evidence="2 3" key="1">
    <citation type="submission" date="2019-11" db="EMBL/GenBank/DDBJ databases">
        <authorList>
            <person name="Im W.T."/>
        </authorList>
    </citation>
    <scope>NUCLEOTIDE SEQUENCE [LARGE SCALE GENOMIC DNA]</scope>
    <source>
        <strain evidence="2 3">SB-02</strain>
    </source>
</reference>
<proteinExistence type="predicted"/>
<dbReference type="InterPro" id="IPR007372">
    <property type="entry name" value="Lipid/polyisoprenoid-bd_YceI"/>
</dbReference>
<dbReference type="AlphaFoldDB" id="A0A6I6GAZ4"/>
<evidence type="ECO:0000259" key="1">
    <source>
        <dbReference type="SMART" id="SM00867"/>
    </source>
</evidence>
<dbReference type="SMART" id="SM00867">
    <property type="entry name" value="YceI"/>
    <property type="match status" value="1"/>
</dbReference>
<dbReference type="InterPro" id="IPR036761">
    <property type="entry name" value="TTHA0802/YceI-like_sf"/>
</dbReference>
<dbReference type="KEGG" id="fls:GLV81_16930"/>
<accession>A0A6I6GAZ4</accession>
<feature type="domain" description="Lipid/polyisoprenoid-binding YceI-like" evidence="1">
    <location>
        <begin position="3"/>
        <end position="172"/>
    </location>
</feature>
<gene>
    <name evidence="2" type="ORF">GLV81_16930</name>
</gene>
<protein>
    <recommendedName>
        <fullName evidence="1">Lipid/polyisoprenoid-binding YceI-like domain-containing protein</fullName>
    </recommendedName>
</protein>
<dbReference type="Gene3D" id="2.40.128.110">
    <property type="entry name" value="Lipid/polyisoprenoid-binding, YceI-like"/>
    <property type="match status" value="1"/>
</dbReference>
<evidence type="ECO:0000313" key="2">
    <source>
        <dbReference type="EMBL" id="QGW29574.1"/>
    </source>
</evidence>
<evidence type="ECO:0000313" key="3">
    <source>
        <dbReference type="Proteomes" id="UP000426027"/>
    </source>
</evidence>
<name>A0A6I6GAZ4_9BACT</name>
<dbReference type="Pfam" id="PF04264">
    <property type="entry name" value="YceI"/>
    <property type="match status" value="1"/>
</dbReference>